<sequence>MKTLIATLLLLPIGLWAQTPIDSRQRALVITHVNVIPMDTERVLTDQTVVIEQGKIKAMGPKVTYGKNAMVIDGRGKYLIPGLAEMHAHVPPVDDLAPAREVITLFAANGITTIRGMLGHPRHLELRGMLQRHEIIGPDLYTAGPSFNGMSITSPAAGADLVRKQRAAGYDFLKLHPGLTREKFDTIAYTAKQVGIPFIGHVSSGVGIWHALTSGYSSIDHLDGFVEGLVPGIEKMSDQQIGLFGVFVADQADTTKIPALIQGLKTGNTWVVPTQALAERWIAPGMTPEAFRAEAPTRYMKKETVNQWCEAKTNLASNPRYNPEAVMRYVKLRRRLILACQQQGVGLLLGSDAPQVFNVPGFSAHQELEFLVRSGLTPYQALRAGTVNVANYLHRADAGVVKTGNVADLVLLNGNPLTDITQTRTIDGVMMHGYWLSRSYLDHELKKLEK</sequence>
<dbReference type="Gene3D" id="3.40.50.10910">
    <property type="entry name" value="Amidohydrolase"/>
    <property type="match status" value="1"/>
</dbReference>
<dbReference type="InterPro" id="IPR032466">
    <property type="entry name" value="Metal_Hydrolase"/>
</dbReference>
<dbReference type="PANTHER" id="PTHR43135:SF3">
    <property type="entry name" value="ALPHA-D-RIBOSE 1-METHYLPHOSPHONATE 5-TRIPHOSPHATE DIPHOSPHATASE"/>
    <property type="match status" value="1"/>
</dbReference>
<evidence type="ECO:0000259" key="2">
    <source>
        <dbReference type="Pfam" id="PF01979"/>
    </source>
</evidence>
<evidence type="ECO:0000256" key="1">
    <source>
        <dbReference type="SAM" id="SignalP"/>
    </source>
</evidence>
<dbReference type="SUPFAM" id="SSF51338">
    <property type="entry name" value="Composite domain of metallo-dependent hydrolases"/>
    <property type="match status" value="1"/>
</dbReference>
<dbReference type="Proteomes" id="UP001319180">
    <property type="component" value="Unassembled WGS sequence"/>
</dbReference>
<dbReference type="EMBL" id="JAHESC010000018">
    <property type="protein sequence ID" value="MBT1687655.1"/>
    <property type="molecule type" value="Genomic_DNA"/>
</dbReference>
<protein>
    <submittedName>
        <fullName evidence="3">Amidohydrolase family protein</fullName>
    </submittedName>
</protein>
<dbReference type="InterPro" id="IPR006680">
    <property type="entry name" value="Amidohydro-rel"/>
</dbReference>
<dbReference type="Gene3D" id="3.30.110.90">
    <property type="entry name" value="Amidohydrolase"/>
    <property type="match status" value="1"/>
</dbReference>
<dbReference type="GO" id="GO:0016810">
    <property type="term" value="F:hydrolase activity, acting on carbon-nitrogen (but not peptide) bonds"/>
    <property type="evidence" value="ECO:0007669"/>
    <property type="project" value="InterPro"/>
</dbReference>
<keyword evidence="4" id="KW-1185">Reference proteome</keyword>
<dbReference type="Pfam" id="PF01979">
    <property type="entry name" value="Amidohydro_1"/>
    <property type="match status" value="1"/>
</dbReference>
<dbReference type="AlphaFoldDB" id="A0AAP2DB53"/>
<name>A0AAP2DB53_9BACT</name>
<organism evidence="3 4">
    <name type="scientific">Dawidia soli</name>
    <dbReference type="NCBI Taxonomy" id="2782352"/>
    <lineage>
        <taxon>Bacteria</taxon>
        <taxon>Pseudomonadati</taxon>
        <taxon>Bacteroidota</taxon>
        <taxon>Cytophagia</taxon>
        <taxon>Cytophagales</taxon>
        <taxon>Chryseotaleaceae</taxon>
        <taxon>Dawidia</taxon>
    </lineage>
</organism>
<dbReference type="Gene3D" id="1.20.58.520">
    <property type="entry name" value="Amidohydrolase"/>
    <property type="match status" value="1"/>
</dbReference>
<dbReference type="RefSeq" id="WP_254090885.1">
    <property type="nucleotide sequence ID" value="NZ_JAHESC010000018.1"/>
</dbReference>
<feature type="domain" description="Amidohydrolase-related" evidence="2">
    <location>
        <begin position="78"/>
        <end position="434"/>
    </location>
</feature>
<reference evidence="3 4" key="1">
    <citation type="submission" date="2021-05" db="EMBL/GenBank/DDBJ databases">
        <title>A Polyphasic approach of four new species of the genus Ohtaekwangia: Ohtaekwangia histidinii sp. nov., Ohtaekwangia cretensis sp. nov., Ohtaekwangia indiensis sp. nov., Ohtaekwangia reichenbachii sp. nov. from diverse environment.</title>
        <authorList>
            <person name="Octaviana S."/>
        </authorList>
    </citation>
    <scope>NUCLEOTIDE SEQUENCE [LARGE SCALE GENOMIC DNA]</scope>
    <source>
        <strain evidence="3 4">PWU37</strain>
    </source>
</reference>
<comment type="caution">
    <text evidence="3">The sequence shown here is derived from an EMBL/GenBank/DDBJ whole genome shotgun (WGS) entry which is preliminary data.</text>
</comment>
<accession>A0AAP2DB53</accession>
<keyword evidence="1" id="KW-0732">Signal</keyword>
<dbReference type="InterPro" id="IPR051781">
    <property type="entry name" value="Metallo-dep_Hydrolase"/>
</dbReference>
<gene>
    <name evidence="3" type="ORF">KK078_13875</name>
</gene>
<feature type="signal peptide" evidence="1">
    <location>
        <begin position="1"/>
        <end position="17"/>
    </location>
</feature>
<dbReference type="InterPro" id="IPR011059">
    <property type="entry name" value="Metal-dep_hydrolase_composite"/>
</dbReference>
<proteinExistence type="predicted"/>
<evidence type="ECO:0000313" key="3">
    <source>
        <dbReference type="EMBL" id="MBT1687655.1"/>
    </source>
</evidence>
<dbReference type="SUPFAM" id="SSF51556">
    <property type="entry name" value="Metallo-dependent hydrolases"/>
    <property type="match status" value="1"/>
</dbReference>
<dbReference type="PANTHER" id="PTHR43135">
    <property type="entry name" value="ALPHA-D-RIBOSE 1-METHYLPHOSPHONATE 5-TRIPHOSPHATE DIPHOSPHATASE"/>
    <property type="match status" value="1"/>
</dbReference>
<dbReference type="Gene3D" id="2.30.40.10">
    <property type="entry name" value="Urease, subunit C, domain 1"/>
    <property type="match status" value="1"/>
</dbReference>
<evidence type="ECO:0000313" key="4">
    <source>
        <dbReference type="Proteomes" id="UP001319180"/>
    </source>
</evidence>
<feature type="chain" id="PRO_5042890216" evidence="1">
    <location>
        <begin position="18"/>
        <end position="450"/>
    </location>
</feature>